<dbReference type="PANTHER" id="PTHR48079:SF6">
    <property type="entry name" value="NAD(P)-BINDING DOMAIN-CONTAINING PROTEIN-RELATED"/>
    <property type="match status" value="1"/>
</dbReference>
<reference evidence="2 3" key="1">
    <citation type="submission" date="2016-03" db="EMBL/GenBank/DDBJ databases">
        <authorList>
            <person name="Ploux O."/>
        </authorList>
    </citation>
    <scope>NUCLEOTIDE SEQUENCE [LARGE SCALE GENOMIC DNA]</scope>
    <source>
        <strain evidence="2 3">R-45363</strain>
    </source>
</reference>
<dbReference type="InterPro" id="IPR036291">
    <property type="entry name" value="NAD(P)-bd_dom_sf"/>
</dbReference>
<dbReference type="InterPro" id="IPR051783">
    <property type="entry name" value="NAD(P)-dependent_oxidoreduct"/>
</dbReference>
<evidence type="ECO:0000313" key="2">
    <source>
        <dbReference type="EMBL" id="OAH99227.1"/>
    </source>
</evidence>
<name>A0A177M0H4_METMH</name>
<dbReference type="Pfam" id="PF01370">
    <property type="entry name" value="Epimerase"/>
    <property type="match status" value="1"/>
</dbReference>
<evidence type="ECO:0000313" key="3">
    <source>
        <dbReference type="Proteomes" id="UP000078090"/>
    </source>
</evidence>
<dbReference type="AlphaFoldDB" id="A0A177M0H4"/>
<gene>
    <name evidence="2" type="ORF">A1332_19805</name>
</gene>
<dbReference type="Proteomes" id="UP000078090">
    <property type="component" value="Unassembled WGS sequence"/>
</dbReference>
<dbReference type="OrthoDB" id="9808276at2"/>
<feature type="domain" description="NAD-dependent epimerase/dehydratase" evidence="1">
    <location>
        <begin position="4"/>
        <end position="201"/>
    </location>
</feature>
<dbReference type="GO" id="GO:0004029">
    <property type="term" value="F:aldehyde dehydrogenase (NAD+) activity"/>
    <property type="evidence" value="ECO:0007669"/>
    <property type="project" value="TreeGrafter"/>
</dbReference>
<protein>
    <submittedName>
        <fullName evidence="2">NAD(P)-dependent oxidoreductase</fullName>
    </submittedName>
</protein>
<dbReference type="RefSeq" id="WP_064010029.1">
    <property type="nucleotide sequence ID" value="NZ_LUUG01000103.1"/>
</dbReference>
<dbReference type="Gene3D" id="3.40.50.720">
    <property type="entry name" value="NAD(P)-binding Rossmann-like Domain"/>
    <property type="match status" value="1"/>
</dbReference>
<dbReference type="CDD" id="cd05266">
    <property type="entry name" value="SDR_a4"/>
    <property type="match status" value="1"/>
</dbReference>
<organism evidence="2 3">
    <name type="scientific">Methylomonas methanica</name>
    <dbReference type="NCBI Taxonomy" id="421"/>
    <lineage>
        <taxon>Bacteria</taxon>
        <taxon>Pseudomonadati</taxon>
        <taxon>Pseudomonadota</taxon>
        <taxon>Gammaproteobacteria</taxon>
        <taxon>Methylococcales</taxon>
        <taxon>Methylococcaceae</taxon>
        <taxon>Methylomonas</taxon>
    </lineage>
</organism>
<dbReference type="InterPro" id="IPR001509">
    <property type="entry name" value="Epimerase_deHydtase"/>
</dbReference>
<comment type="caution">
    <text evidence="2">The sequence shown here is derived from an EMBL/GenBank/DDBJ whole genome shotgun (WGS) entry which is preliminary data.</text>
</comment>
<dbReference type="SUPFAM" id="SSF51735">
    <property type="entry name" value="NAD(P)-binding Rossmann-fold domains"/>
    <property type="match status" value="1"/>
</dbReference>
<dbReference type="EMBL" id="LUUG01000103">
    <property type="protein sequence ID" value="OAH99227.1"/>
    <property type="molecule type" value="Genomic_DNA"/>
</dbReference>
<sequence>MAKILVIGCGDIGYPVALRLHQQGHQVTALKRSAPAISTPFPIFIADIRSASSLVSLPSSFDAVIFIVAPDSRQAEEYQTLYDVGLSNLLAHFAAAEQPPSWLMVSSTSVYEQNRGEWVDETSMAEPVSATSRWLVAAEKRLWAASNRNCVVRFSGIYGPGRDWLVRRAEQGESVQQQPPSYTNRIHAEDCVAVLLFLLEKQLAGLALEPCYLASDDEPAPLWDVMSWLSEQFAYPHPSPLSVAPDAPQNKRCRNTRLKALGYRFLYPSYRDGYATVRPLPGADG</sequence>
<proteinExistence type="predicted"/>
<dbReference type="PANTHER" id="PTHR48079">
    <property type="entry name" value="PROTEIN YEEZ"/>
    <property type="match status" value="1"/>
</dbReference>
<dbReference type="GO" id="GO:0005737">
    <property type="term" value="C:cytoplasm"/>
    <property type="evidence" value="ECO:0007669"/>
    <property type="project" value="TreeGrafter"/>
</dbReference>
<accession>A0A177M0H4</accession>
<evidence type="ECO:0000259" key="1">
    <source>
        <dbReference type="Pfam" id="PF01370"/>
    </source>
</evidence>